<sequence length="193" mass="20591">MEGLIMLIDFRRVRRFATLMGAMLAASTVVSCSGGDAPSPPTMPNLSAPSPKQTATSAPLRDERQAVVSAYTQFWPRSLHIDQEPEQIWRRALAAVAAEPQLSTTLDAVHRQKATGVTTYGDVTVRISSVDVSGATAHVVDCQDASDLGQADARTGAKKTVGVARMPVHAVLTRDEADGSWKVSRTEFPGGEC</sequence>
<evidence type="ECO:0000313" key="3">
    <source>
        <dbReference type="Proteomes" id="UP001500689"/>
    </source>
</evidence>
<gene>
    <name evidence="2" type="ORF">GCM10022222_86160</name>
</gene>
<protein>
    <recommendedName>
        <fullName evidence="4">Mce-associated membrane protein</fullName>
    </recommendedName>
</protein>
<comment type="caution">
    <text evidence="2">The sequence shown here is derived from an EMBL/GenBank/DDBJ whole genome shotgun (WGS) entry which is preliminary data.</text>
</comment>
<name>A0ABP6YQ11_9PSEU</name>
<evidence type="ECO:0000313" key="2">
    <source>
        <dbReference type="EMBL" id="GAA3588381.1"/>
    </source>
</evidence>
<proteinExistence type="predicted"/>
<feature type="compositionally biased region" description="Polar residues" evidence="1">
    <location>
        <begin position="44"/>
        <end position="57"/>
    </location>
</feature>
<keyword evidence="3" id="KW-1185">Reference proteome</keyword>
<evidence type="ECO:0000256" key="1">
    <source>
        <dbReference type="SAM" id="MobiDB-lite"/>
    </source>
</evidence>
<organism evidence="2 3">
    <name type="scientific">Amycolatopsis ultiminotia</name>
    <dbReference type="NCBI Taxonomy" id="543629"/>
    <lineage>
        <taxon>Bacteria</taxon>
        <taxon>Bacillati</taxon>
        <taxon>Actinomycetota</taxon>
        <taxon>Actinomycetes</taxon>
        <taxon>Pseudonocardiales</taxon>
        <taxon>Pseudonocardiaceae</taxon>
        <taxon>Amycolatopsis</taxon>
    </lineage>
</organism>
<dbReference type="EMBL" id="BAAAZN010000039">
    <property type="protein sequence ID" value="GAA3588381.1"/>
    <property type="molecule type" value="Genomic_DNA"/>
</dbReference>
<reference evidence="3" key="1">
    <citation type="journal article" date="2019" name="Int. J. Syst. Evol. Microbiol.">
        <title>The Global Catalogue of Microorganisms (GCM) 10K type strain sequencing project: providing services to taxonomists for standard genome sequencing and annotation.</title>
        <authorList>
            <consortium name="The Broad Institute Genomics Platform"/>
            <consortium name="The Broad Institute Genome Sequencing Center for Infectious Disease"/>
            <person name="Wu L."/>
            <person name="Ma J."/>
        </authorList>
    </citation>
    <scope>NUCLEOTIDE SEQUENCE [LARGE SCALE GENOMIC DNA]</scope>
    <source>
        <strain evidence="3">JCM 16898</strain>
    </source>
</reference>
<evidence type="ECO:0008006" key="4">
    <source>
        <dbReference type="Google" id="ProtNLM"/>
    </source>
</evidence>
<dbReference type="Proteomes" id="UP001500689">
    <property type="component" value="Unassembled WGS sequence"/>
</dbReference>
<feature type="region of interest" description="Disordered" evidence="1">
    <location>
        <begin position="33"/>
        <end position="61"/>
    </location>
</feature>
<accession>A0ABP6YQ11</accession>